<evidence type="ECO:0000256" key="1">
    <source>
        <dbReference type="SAM" id="MobiDB-lite"/>
    </source>
</evidence>
<feature type="region of interest" description="Disordered" evidence="1">
    <location>
        <begin position="1"/>
        <end position="37"/>
    </location>
</feature>
<sequence length="164" mass="18134">MARRGRGPGQVVETHSQRAAGSTQPQPERDGRDPQDRGCLWTTEFIENGQGQRFLIHGGQVLPRARDIYLTGDEVRVDIGRQACRDVSESYRECALPFRSAASVEDDPADDAEKPGPCVIPLRRQIIEAPPGGKKGLRDHVLSVSGMYSALREAEQLGVRRFVQ</sequence>
<feature type="compositionally biased region" description="Polar residues" evidence="1">
    <location>
        <begin position="13"/>
        <end position="26"/>
    </location>
</feature>
<dbReference type="KEGG" id="kphy:AOZ06_16075"/>
<dbReference type="AlphaFoldDB" id="A0A0N9I0N8"/>
<proteinExistence type="predicted"/>
<evidence type="ECO:0000313" key="2">
    <source>
        <dbReference type="EMBL" id="ALG08225.1"/>
    </source>
</evidence>
<feature type="compositionally biased region" description="Basic and acidic residues" evidence="1">
    <location>
        <begin position="27"/>
        <end position="36"/>
    </location>
</feature>
<evidence type="ECO:0000313" key="3">
    <source>
        <dbReference type="Proteomes" id="UP000063699"/>
    </source>
</evidence>
<reference evidence="2 3" key="1">
    <citation type="submission" date="2015-07" db="EMBL/GenBank/DDBJ databases">
        <title>Genome sequencing of Kibdelosporangium phytohabitans.</title>
        <authorList>
            <person name="Qin S."/>
            <person name="Xing K."/>
        </authorList>
    </citation>
    <scope>NUCLEOTIDE SEQUENCE [LARGE SCALE GENOMIC DNA]</scope>
    <source>
        <strain evidence="2 3">KLBMP1111</strain>
    </source>
</reference>
<organism evidence="2 3">
    <name type="scientific">Kibdelosporangium phytohabitans</name>
    <dbReference type="NCBI Taxonomy" id="860235"/>
    <lineage>
        <taxon>Bacteria</taxon>
        <taxon>Bacillati</taxon>
        <taxon>Actinomycetota</taxon>
        <taxon>Actinomycetes</taxon>
        <taxon>Pseudonocardiales</taxon>
        <taxon>Pseudonocardiaceae</taxon>
        <taxon>Kibdelosporangium</taxon>
    </lineage>
</organism>
<dbReference type="Proteomes" id="UP000063699">
    <property type="component" value="Chromosome"/>
</dbReference>
<name>A0A0N9I0N8_9PSEU</name>
<keyword evidence="3" id="KW-1185">Reference proteome</keyword>
<accession>A0A0N9I0N8</accession>
<protein>
    <submittedName>
        <fullName evidence="2">Uncharacterized protein</fullName>
    </submittedName>
</protein>
<gene>
    <name evidence="2" type="ORF">AOZ06_16075</name>
</gene>
<dbReference type="EMBL" id="CP012752">
    <property type="protein sequence ID" value="ALG08225.1"/>
    <property type="molecule type" value="Genomic_DNA"/>
</dbReference>